<dbReference type="eggNOG" id="KOG0557">
    <property type="taxonomic scope" value="Eukaryota"/>
</dbReference>
<evidence type="ECO:0000259" key="3">
    <source>
        <dbReference type="PROSITE" id="PS50968"/>
    </source>
</evidence>
<protein>
    <submittedName>
        <fullName evidence="4">Dihydrolipoamide acetyltransferase (Partial)</fullName>
    </submittedName>
</protein>
<reference evidence="4 5" key="1">
    <citation type="journal article" date="2010" name="Nature">
        <title>The Ectocarpus genome and the independent evolution of multicellularity in brown algae.</title>
        <authorList>
            <person name="Cock J.M."/>
            <person name="Sterck L."/>
            <person name="Rouze P."/>
            <person name="Scornet D."/>
            <person name="Allen A.E."/>
            <person name="Amoutzias G."/>
            <person name="Anthouard V."/>
            <person name="Artiguenave F."/>
            <person name="Aury J.M."/>
            <person name="Badger J.H."/>
            <person name="Beszteri B."/>
            <person name="Billiau K."/>
            <person name="Bonnet E."/>
            <person name="Bothwell J.H."/>
            <person name="Bowler C."/>
            <person name="Boyen C."/>
            <person name="Brownlee C."/>
            <person name="Carrano C.J."/>
            <person name="Charrier B."/>
            <person name="Cho G.Y."/>
            <person name="Coelho S.M."/>
            <person name="Collen J."/>
            <person name="Corre E."/>
            <person name="Da Silva C."/>
            <person name="Delage L."/>
            <person name="Delaroque N."/>
            <person name="Dittami S.M."/>
            <person name="Doulbeau S."/>
            <person name="Elias M."/>
            <person name="Farnham G."/>
            <person name="Gachon C.M."/>
            <person name="Gschloessl B."/>
            <person name="Heesch S."/>
            <person name="Jabbari K."/>
            <person name="Jubin C."/>
            <person name="Kawai H."/>
            <person name="Kimura K."/>
            <person name="Kloareg B."/>
            <person name="Kupper F.C."/>
            <person name="Lang D."/>
            <person name="Le Bail A."/>
            <person name="Leblanc C."/>
            <person name="Lerouge P."/>
            <person name="Lohr M."/>
            <person name="Lopez P.J."/>
            <person name="Martens C."/>
            <person name="Maumus F."/>
            <person name="Michel G."/>
            <person name="Miranda-Saavedra D."/>
            <person name="Morales J."/>
            <person name="Moreau H."/>
            <person name="Motomura T."/>
            <person name="Nagasato C."/>
            <person name="Napoli C.A."/>
            <person name="Nelson D.R."/>
            <person name="Nyvall-Collen P."/>
            <person name="Peters A.F."/>
            <person name="Pommier C."/>
            <person name="Potin P."/>
            <person name="Poulain J."/>
            <person name="Quesneville H."/>
            <person name="Read B."/>
            <person name="Rensing S.A."/>
            <person name="Ritter A."/>
            <person name="Rousvoal S."/>
            <person name="Samanta M."/>
            <person name="Samson G."/>
            <person name="Schroeder D.C."/>
            <person name="Segurens B."/>
            <person name="Strittmatter M."/>
            <person name="Tonon T."/>
            <person name="Tregear J.W."/>
            <person name="Valentin K."/>
            <person name="von Dassow P."/>
            <person name="Yamagishi T."/>
            <person name="Van de Peer Y."/>
            <person name="Wincker P."/>
        </authorList>
    </citation>
    <scope>NUCLEOTIDE SEQUENCE [LARGE SCALE GENOMIC DNA]</scope>
    <source>
        <strain evidence="5">Ec32 / CCAP1310/4</strain>
    </source>
</reference>
<dbReference type="InParanoid" id="D8LL61"/>
<dbReference type="GO" id="GO:0004742">
    <property type="term" value="F:dihydrolipoyllysine-residue acetyltransferase activity"/>
    <property type="evidence" value="ECO:0007669"/>
    <property type="project" value="TreeGrafter"/>
</dbReference>
<gene>
    <name evidence="4" type="ORF">Esi_0322_0031</name>
</gene>
<dbReference type="Proteomes" id="UP000002630">
    <property type="component" value="Unassembled WGS sequence"/>
</dbReference>
<dbReference type="OrthoDB" id="537444at2759"/>
<feature type="non-terminal residue" evidence="4">
    <location>
        <position position="219"/>
    </location>
</feature>
<dbReference type="PANTHER" id="PTHR23151:SF90">
    <property type="entry name" value="DIHYDROLIPOYLLYSINE-RESIDUE ACETYLTRANSFERASE COMPONENT OF PYRUVATE DEHYDROGENASE COMPLEX, MITOCHONDRIAL-RELATED"/>
    <property type="match status" value="1"/>
</dbReference>
<evidence type="ECO:0000256" key="2">
    <source>
        <dbReference type="SAM" id="MobiDB-lite"/>
    </source>
</evidence>
<dbReference type="SUPFAM" id="SSF51230">
    <property type="entry name" value="Single hybrid motif"/>
    <property type="match status" value="1"/>
</dbReference>
<accession>D8LL61</accession>
<proteinExistence type="predicted"/>
<dbReference type="Gene3D" id="2.40.50.100">
    <property type="match status" value="1"/>
</dbReference>
<dbReference type="AlphaFoldDB" id="D8LL61"/>
<feature type="region of interest" description="Disordered" evidence="2">
    <location>
        <begin position="176"/>
        <end position="196"/>
    </location>
</feature>
<keyword evidence="1" id="KW-0450">Lipoyl</keyword>
<dbReference type="PROSITE" id="PS50968">
    <property type="entry name" value="BIOTINYL_LIPOYL"/>
    <property type="match status" value="1"/>
</dbReference>
<dbReference type="GO" id="GO:0045254">
    <property type="term" value="C:pyruvate dehydrogenase complex"/>
    <property type="evidence" value="ECO:0007669"/>
    <property type="project" value="InterPro"/>
</dbReference>
<dbReference type="GO" id="GO:0006086">
    <property type="term" value="P:pyruvate decarboxylation to acetyl-CoA"/>
    <property type="evidence" value="ECO:0007669"/>
    <property type="project" value="InterPro"/>
</dbReference>
<dbReference type="STRING" id="2880.D8LL61"/>
<dbReference type="PANTHER" id="PTHR23151">
    <property type="entry name" value="DIHYDROLIPOAMIDE ACETYL/SUCCINYL-TRANSFERASE-RELATED"/>
    <property type="match status" value="1"/>
</dbReference>
<dbReference type="InterPro" id="IPR045257">
    <property type="entry name" value="E2/Pdx1"/>
</dbReference>
<dbReference type="FunFam" id="2.40.50.100:FF:000010">
    <property type="entry name" value="Acetyltransferase component of pyruvate dehydrogenase complex"/>
    <property type="match status" value="1"/>
</dbReference>
<dbReference type="InterPro" id="IPR000089">
    <property type="entry name" value="Biotin_lipoyl"/>
</dbReference>
<sequence length="219" mass="21975">MHSVPAHGAQGRGAFWVAARDARKESRHTGGVEGISSRGAGAPRPRNLVAVSRRHFSSGLPDHDVVGLPALSPTMETGTITEWLVKEGDAFAAGDIICMVETDKATVDFEAQDEAVLAKILVPAGTPDVAVGTPMMVLTESTDDVAAFKDFSAGAPETETAAPVAAPAAEVVVAEEPAPAAPAAPEAAAPAPGGRVAASPLAKHVSFRGRGGGGGGGDS</sequence>
<name>D8LL61_ECTSI</name>
<evidence type="ECO:0000256" key="1">
    <source>
        <dbReference type="ARBA" id="ARBA00022823"/>
    </source>
</evidence>
<evidence type="ECO:0000313" key="5">
    <source>
        <dbReference type="Proteomes" id="UP000002630"/>
    </source>
</evidence>
<evidence type="ECO:0000313" key="4">
    <source>
        <dbReference type="EMBL" id="CBN79680.2"/>
    </source>
</evidence>
<keyword evidence="5" id="KW-1185">Reference proteome</keyword>
<dbReference type="Pfam" id="PF00364">
    <property type="entry name" value="Biotin_lipoyl"/>
    <property type="match status" value="1"/>
</dbReference>
<dbReference type="EMBL" id="FN649760">
    <property type="protein sequence ID" value="CBN79680.2"/>
    <property type="molecule type" value="Genomic_DNA"/>
</dbReference>
<feature type="domain" description="Lipoyl-binding" evidence="3">
    <location>
        <begin position="63"/>
        <end position="139"/>
    </location>
</feature>
<organism evidence="4 5">
    <name type="scientific">Ectocarpus siliculosus</name>
    <name type="common">Brown alga</name>
    <name type="synonym">Conferva siliculosa</name>
    <dbReference type="NCBI Taxonomy" id="2880"/>
    <lineage>
        <taxon>Eukaryota</taxon>
        <taxon>Sar</taxon>
        <taxon>Stramenopiles</taxon>
        <taxon>Ochrophyta</taxon>
        <taxon>PX clade</taxon>
        <taxon>Phaeophyceae</taxon>
        <taxon>Ectocarpales</taxon>
        <taxon>Ectocarpaceae</taxon>
        <taxon>Ectocarpus</taxon>
    </lineage>
</organism>
<dbReference type="InterPro" id="IPR011053">
    <property type="entry name" value="Single_hybrid_motif"/>
</dbReference>
<dbReference type="CDD" id="cd06849">
    <property type="entry name" value="lipoyl_domain"/>
    <property type="match status" value="1"/>
</dbReference>